<protein>
    <submittedName>
        <fullName evidence="2">Alpha/beta hydrolase</fullName>
    </submittedName>
</protein>
<keyword evidence="1" id="KW-0732">Signal</keyword>
<accession>A0ABW5ZXA0</accession>
<dbReference type="InterPro" id="IPR050583">
    <property type="entry name" value="Mycobacterial_A85_antigen"/>
</dbReference>
<dbReference type="PANTHER" id="PTHR48098:SF6">
    <property type="entry name" value="FERRI-BACILLIBACTIN ESTERASE BESA"/>
    <property type="match status" value="1"/>
</dbReference>
<evidence type="ECO:0000313" key="2">
    <source>
        <dbReference type="EMBL" id="MFD2917638.1"/>
    </source>
</evidence>
<name>A0ABW5ZXA0_9FLAO</name>
<dbReference type="EMBL" id="JBHUOS010000015">
    <property type="protein sequence ID" value="MFD2917638.1"/>
    <property type="molecule type" value="Genomic_DNA"/>
</dbReference>
<comment type="caution">
    <text evidence="2">The sequence shown here is derived from an EMBL/GenBank/DDBJ whole genome shotgun (WGS) entry which is preliminary data.</text>
</comment>
<dbReference type="RefSeq" id="WP_194509722.1">
    <property type="nucleotide sequence ID" value="NZ_JADILU010000009.1"/>
</dbReference>
<dbReference type="Proteomes" id="UP001597548">
    <property type="component" value="Unassembled WGS sequence"/>
</dbReference>
<keyword evidence="3" id="KW-1185">Reference proteome</keyword>
<dbReference type="InterPro" id="IPR000801">
    <property type="entry name" value="Esterase-like"/>
</dbReference>
<dbReference type="Gene3D" id="3.40.50.1820">
    <property type="entry name" value="alpha/beta hydrolase"/>
    <property type="match status" value="1"/>
</dbReference>
<sequence length="267" mass="30466">MKSLVFTFLFLFGFSITIAAQSTASKQISTFKIEAPQLNTYKTIWVYTPKSYEASSKHYPVIYMFDAQNLFDEETSYVGEWKVDEYLDTLTNKDVIIIGIEHGNEKRLEELTPYPHEKHGGGQGDTFLQFIINTVKPHIDVAYRTQPEAEHTSIFGASLGGLMAFYATIKYPETFSKAGVFSPSFWVNDKIFELASSSEIPKTSKFYFLVGSKESDSMVPDQEKMVNLLKEKGVDENNIKNIIIKGGEHNEKLWSENFPKAFEWLLQ</sequence>
<dbReference type="SUPFAM" id="SSF53474">
    <property type="entry name" value="alpha/beta-Hydrolases"/>
    <property type="match status" value="1"/>
</dbReference>
<proteinExistence type="predicted"/>
<dbReference type="GO" id="GO:0016787">
    <property type="term" value="F:hydrolase activity"/>
    <property type="evidence" value="ECO:0007669"/>
    <property type="project" value="UniProtKB-KW"/>
</dbReference>
<dbReference type="Pfam" id="PF00756">
    <property type="entry name" value="Esterase"/>
    <property type="match status" value="1"/>
</dbReference>
<gene>
    <name evidence="2" type="ORF">ACFS29_18445</name>
</gene>
<feature type="signal peptide" evidence="1">
    <location>
        <begin position="1"/>
        <end position="19"/>
    </location>
</feature>
<evidence type="ECO:0000256" key="1">
    <source>
        <dbReference type="SAM" id="SignalP"/>
    </source>
</evidence>
<feature type="chain" id="PRO_5047070270" evidence="1">
    <location>
        <begin position="20"/>
        <end position="267"/>
    </location>
</feature>
<evidence type="ECO:0000313" key="3">
    <source>
        <dbReference type="Proteomes" id="UP001597548"/>
    </source>
</evidence>
<dbReference type="PANTHER" id="PTHR48098">
    <property type="entry name" value="ENTEROCHELIN ESTERASE-RELATED"/>
    <property type="match status" value="1"/>
</dbReference>
<dbReference type="InterPro" id="IPR029058">
    <property type="entry name" value="AB_hydrolase_fold"/>
</dbReference>
<organism evidence="2 3">
    <name type="scientific">Psychroserpens luteus</name>
    <dbReference type="NCBI Taxonomy" id="1434066"/>
    <lineage>
        <taxon>Bacteria</taxon>
        <taxon>Pseudomonadati</taxon>
        <taxon>Bacteroidota</taxon>
        <taxon>Flavobacteriia</taxon>
        <taxon>Flavobacteriales</taxon>
        <taxon>Flavobacteriaceae</taxon>
        <taxon>Psychroserpens</taxon>
    </lineage>
</organism>
<keyword evidence="2" id="KW-0378">Hydrolase</keyword>
<reference evidence="3" key="1">
    <citation type="journal article" date="2019" name="Int. J. Syst. Evol. Microbiol.">
        <title>The Global Catalogue of Microorganisms (GCM) 10K type strain sequencing project: providing services to taxonomists for standard genome sequencing and annotation.</title>
        <authorList>
            <consortium name="The Broad Institute Genomics Platform"/>
            <consortium name="The Broad Institute Genome Sequencing Center for Infectious Disease"/>
            <person name="Wu L."/>
            <person name="Ma J."/>
        </authorList>
    </citation>
    <scope>NUCLEOTIDE SEQUENCE [LARGE SCALE GENOMIC DNA]</scope>
    <source>
        <strain evidence="3">KCTC 32514</strain>
    </source>
</reference>